<evidence type="ECO:0000313" key="3">
    <source>
        <dbReference type="Proteomes" id="UP000310458"/>
    </source>
</evidence>
<dbReference type="Proteomes" id="UP000310458">
    <property type="component" value="Unassembled WGS sequence"/>
</dbReference>
<feature type="region of interest" description="Disordered" evidence="1">
    <location>
        <begin position="59"/>
        <end position="79"/>
    </location>
</feature>
<sequence length="79" mass="8657">MLSLGVLFSPALLQSAWFQTLAGFVAINTVMYVALAVTKILPKVYLSDWYGSRLRRSETRSIHPDGSGPPHAHSDATLQ</sequence>
<organism evidence="2 3">
    <name type="scientific">Nesterenkonia salmonea</name>
    <dbReference type="NCBI Taxonomy" id="1804987"/>
    <lineage>
        <taxon>Bacteria</taxon>
        <taxon>Bacillati</taxon>
        <taxon>Actinomycetota</taxon>
        <taxon>Actinomycetes</taxon>
        <taxon>Micrococcales</taxon>
        <taxon>Micrococcaceae</taxon>
        <taxon>Nesterenkonia</taxon>
    </lineage>
</organism>
<comment type="caution">
    <text evidence="2">The sequence shown here is derived from an EMBL/GenBank/DDBJ whole genome shotgun (WGS) entry which is preliminary data.</text>
</comment>
<dbReference type="AlphaFoldDB" id="A0A5R9B790"/>
<evidence type="ECO:0000313" key="2">
    <source>
        <dbReference type="EMBL" id="TLP92595.1"/>
    </source>
</evidence>
<dbReference type="OrthoDB" id="5077119at2"/>
<proteinExistence type="predicted"/>
<reference evidence="2 3" key="1">
    <citation type="submission" date="2019-05" db="EMBL/GenBank/DDBJ databases">
        <title>Nesterenkonia sp. GY074 isolated from the Southern Atlantic Ocean.</title>
        <authorList>
            <person name="Zhang G."/>
        </authorList>
    </citation>
    <scope>NUCLEOTIDE SEQUENCE [LARGE SCALE GENOMIC DNA]</scope>
    <source>
        <strain evidence="2 3">GY074</strain>
    </source>
</reference>
<name>A0A5R9B790_9MICC</name>
<keyword evidence="3" id="KW-1185">Reference proteome</keyword>
<dbReference type="EMBL" id="VAVZ01000063">
    <property type="protein sequence ID" value="TLP92595.1"/>
    <property type="molecule type" value="Genomic_DNA"/>
</dbReference>
<accession>A0A5R9B790</accession>
<protein>
    <submittedName>
        <fullName evidence="2">Uncharacterized protein</fullName>
    </submittedName>
</protein>
<gene>
    <name evidence="2" type="ORF">FEF26_14700</name>
</gene>
<dbReference type="RefSeq" id="WP_138254288.1">
    <property type="nucleotide sequence ID" value="NZ_VAVZ01000063.1"/>
</dbReference>
<evidence type="ECO:0000256" key="1">
    <source>
        <dbReference type="SAM" id="MobiDB-lite"/>
    </source>
</evidence>